<proteinExistence type="predicted"/>
<sequence>MRRRGKRDWMPAVLRWNHRSLAAAALLLRWKEARGRIQWELRCGVVREVFTEEGGSLVSLARGSLFASG</sequence>
<dbReference type="EMBL" id="GBRH01198651">
    <property type="protein sequence ID" value="JAD99244.1"/>
    <property type="molecule type" value="Transcribed_RNA"/>
</dbReference>
<dbReference type="AlphaFoldDB" id="A0A0A9EEQ7"/>
<name>A0A0A9EEQ7_ARUDO</name>
<reference evidence="1" key="2">
    <citation type="journal article" date="2015" name="Data Brief">
        <title>Shoot transcriptome of the giant reed, Arundo donax.</title>
        <authorList>
            <person name="Barrero R.A."/>
            <person name="Guerrero F.D."/>
            <person name="Moolhuijzen P."/>
            <person name="Goolsby J.A."/>
            <person name="Tidwell J."/>
            <person name="Bellgard S.E."/>
            <person name="Bellgard M.I."/>
        </authorList>
    </citation>
    <scope>NUCLEOTIDE SEQUENCE</scope>
    <source>
        <tissue evidence="1">Shoot tissue taken approximately 20 cm above the soil surface</tissue>
    </source>
</reference>
<evidence type="ECO:0000313" key="1">
    <source>
        <dbReference type="EMBL" id="JAD99244.1"/>
    </source>
</evidence>
<protein>
    <submittedName>
        <fullName evidence="1">Uncharacterized protein</fullName>
    </submittedName>
</protein>
<accession>A0A0A9EEQ7</accession>
<reference evidence="1" key="1">
    <citation type="submission" date="2014-09" db="EMBL/GenBank/DDBJ databases">
        <authorList>
            <person name="Magalhaes I.L.F."/>
            <person name="Oliveira U."/>
            <person name="Santos F.R."/>
            <person name="Vidigal T.H.D.A."/>
            <person name="Brescovit A.D."/>
            <person name="Santos A.J."/>
        </authorList>
    </citation>
    <scope>NUCLEOTIDE SEQUENCE</scope>
    <source>
        <tissue evidence="1">Shoot tissue taken approximately 20 cm above the soil surface</tissue>
    </source>
</reference>
<organism evidence="1">
    <name type="scientific">Arundo donax</name>
    <name type="common">Giant reed</name>
    <name type="synonym">Donax arundinaceus</name>
    <dbReference type="NCBI Taxonomy" id="35708"/>
    <lineage>
        <taxon>Eukaryota</taxon>
        <taxon>Viridiplantae</taxon>
        <taxon>Streptophyta</taxon>
        <taxon>Embryophyta</taxon>
        <taxon>Tracheophyta</taxon>
        <taxon>Spermatophyta</taxon>
        <taxon>Magnoliopsida</taxon>
        <taxon>Liliopsida</taxon>
        <taxon>Poales</taxon>
        <taxon>Poaceae</taxon>
        <taxon>PACMAD clade</taxon>
        <taxon>Arundinoideae</taxon>
        <taxon>Arundineae</taxon>
        <taxon>Arundo</taxon>
    </lineage>
</organism>